<accession>A0A8H7ZX70</accession>
<feature type="non-terminal residue" evidence="9">
    <location>
        <position position="1"/>
    </location>
</feature>
<keyword evidence="6" id="KW-0539">Nucleus</keyword>
<dbReference type="Gene3D" id="3.40.50.10130">
    <property type="match status" value="1"/>
</dbReference>
<dbReference type="GO" id="GO:0000110">
    <property type="term" value="C:nucleotide-excision repair factor 1 complex"/>
    <property type="evidence" value="ECO:0007669"/>
    <property type="project" value="TreeGrafter"/>
</dbReference>
<evidence type="ECO:0000256" key="7">
    <source>
        <dbReference type="SAM" id="MobiDB-lite"/>
    </source>
</evidence>
<keyword evidence="5" id="KW-0234">DNA repair</keyword>
<dbReference type="EMBL" id="JAEFCI010004487">
    <property type="protein sequence ID" value="KAG5460917.1"/>
    <property type="molecule type" value="Genomic_DNA"/>
</dbReference>
<dbReference type="AlphaFoldDB" id="A0A8H7ZX70"/>
<evidence type="ECO:0000259" key="8">
    <source>
        <dbReference type="Pfam" id="PF03834"/>
    </source>
</evidence>
<dbReference type="InterPro" id="IPR011335">
    <property type="entry name" value="Restrct_endonuc-II-like"/>
</dbReference>
<dbReference type="PANTHER" id="PTHR12749:SF0">
    <property type="entry name" value="DNA EXCISION REPAIR PROTEIN ERCC-1"/>
    <property type="match status" value="1"/>
</dbReference>
<evidence type="ECO:0000256" key="5">
    <source>
        <dbReference type="ARBA" id="ARBA00023204"/>
    </source>
</evidence>
<dbReference type="GO" id="GO:0070522">
    <property type="term" value="C:ERCC4-ERCC1 complex"/>
    <property type="evidence" value="ECO:0007669"/>
    <property type="project" value="TreeGrafter"/>
</dbReference>
<feature type="region of interest" description="Disordered" evidence="7">
    <location>
        <begin position="95"/>
        <end position="122"/>
    </location>
</feature>
<comment type="similarity">
    <text evidence="2">Belongs to the ERCC1/RAD10/SWI10 family.</text>
</comment>
<name>A0A8H7ZX70_9FUNG</name>
<dbReference type="Proteomes" id="UP000673691">
    <property type="component" value="Unassembled WGS sequence"/>
</dbReference>
<dbReference type="SUPFAM" id="SSF52980">
    <property type="entry name" value="Restriction endonuclease-like"/>
    <property type="match status" value="1"/>
</dbReference>
<dbReference type="OrthoDB" id="10262814at2759"/>
<evidence type="ECO:0000256" key="6">
    <source>
        <dbReference type="ARBA" id="ARBA00023242"/>
    </source>
</evidence>
<keyword evidence="3" id="KW-0227">DNA damage</keyword>
<gene>
    <name evidence="9" type="ORF">BJ554DRAFT_6979</name>
</gene>
<evidence type="ECO:0000256" key="1">
    <source>
        <dbReference type="ARBA" id="ARBA00004123"/>
    </source>
</evidence>
<dbReference type="InterPro" id="IPR047260">
    <property type="entry name" value="ERCC1-like_central_dom"/>
</dbReference>
<evidence type="ECO:0000313" key="9">
    <source>
        <dbReference type="EMBL" id="KAG5460917.1"/>
    </source>
</evidence>
<keyword evidence="4" id="KW-0238">DNA-binding</keyword>
<comment type="caution">
    <text evidence="9">The sequence shown here is derived from an EMBL/GenBank/DDBJ whole genome shotgun (WGS) entry which is preliminary data.</text>
</comment>
<evidence type="ECO:0000256" key="3">
    <source>
        <dbReference type="ARBA" id="ARBA00022763"/>
    </source>
</evidence>
<dbReference type="GO" id="GO:0003684">
    <property type="term" value="F:damaged DNA binding"/>
    <property type="evidence" value="ECO:0007669"/>
    <property type="project" value="InterPro"/>
</dbReference>
<dbReference type="Pfam" id="PF03834">
    <property type="entry name" value="Rad10"/>
    <property type="match status" value="1"/>
</dbReference>
<evidence type="ECO:0000313" key="10">
    <source>
        <dbReference type="Proteomes" id="UP000673691"/>
    </source>
</evidence>
<dbReference type="GO" id="GO:0003697">
    <property type="term" value="F:single-stranded DNA binding"/>
    <property type="evidence" value="ECO:0007669"/>
    <property type="project" value="TreeGrafter"/>
</dbReference>
<proteinExistence type="inferred from homology"/>
<feature type="non-terminal residue" evidence="9">
    <location>
        <position position="168"/>
    </location>
</feature>
<feature type="domain" description="ERCC1-like central" evidence="8">
    <location>
        <begin position="119"/>
        <end position="166"/>
    </location>
</feature>
<evidence type="ECO:0000256" key="4">
    <source>
        <dbReference type="ARBA" id="ARBA00023125"/>
    </source>
</evidence>
<sequence>EGFFSLLVEFSPPLSLLAEGSQPAPLPDTRAQFPAAAREATAPRLLSRTRFLLGEGPAVTDGPYAGRGTTTARTLRLLVVVQRRPPDPALRRCRFTSPGTPPPHQPVAEARSVSTPPRRPRGNPILVSVRNVPYEYGEVVPDYVVGQTSCALFLSLKYHRLHPDYILD</sequence>
<dbReference type="GO" id="GO:0006312">
    <property type="term" value="P:mitotic recombination"/>
    <property type="evidence" value="ECO:0007669"/>
    <property type="project" value="TreeGrafter"/>
</dbReference>
<organism evidence="9 10">
    <name type="scientific">Olpidium bornovanus</name>
    <dbReference type="NCBI Taxonomy" id="278681"/>
    <lineage>
        <taxon>Eukaryota</taxon>
        <taxon>Fungi</taxon>
        <taxon>Fungi incertae sedis</taxon>
        <taxon>Olpidiomycota</taxon>
        <taxon>Olpidiomycotina</taxon>
        <taxon>Olpidiomycetes</taxon>
        <taxon>Olpidiales</taxon>
        <taxon>Olpidiaceae</taxon>
        <taxon>Olpidium</taxon>
    </lineage>
</organism>
<reference evidence="9 10" key="1">
    <citation type="journal article" name="Sci. Rep.">
        <title>Genome-scale phylogenetic analyses confirm Olpidium as the closest living zoosporic fungus to the non-flagellated, terrestrial fungi.</title>
        <authorList>
            <person name="Chang Y."/>
            <person name="Rochon D."/>
            <person name="Sekimoto S."/>
            <person name="Wang Y."/>
            <person name="Chovatia M."/>
            <person name="Sandor L."/>
            <person name="Salamov A."/>
            <person name="Grigoriev I.V."/>
            <person name="Stajich J.E."/>
            <person name="Spatafora J.W."/>
        </authorList>
    </citation>
    <scope>NUCLEOTIDE SEQUENCE [LARGE SCALE GENOMIC DNA]</scope>
    <source>
        <strain evidence="9">S191</strain>
    </source>
</reference>
<keyword evidence="10" id="KW-1185">Reference proteome</keyword>
<comment type="subcellular location">
    <subcellularLocation>
        <location evidence="1">Nucleus</location>
    </subcellularLocation>
</comment>
<dbReference type="GO" id="GO:0006302">
    <property type="term" value="P:double-strand break repair"/>
    <property type="evidence" value="ECO:0007669"/>
    <property type="project" value="UniProtKB-ARBA"/>
</dbReference>
<dbReference type="GO" id="GO:0070914">
    <property type="term" value="P:UV-damage excision repair"/>
    <property type="evidence" value="ECO:0007669"/>
    <property type="project" value="TreeGrafter"/>
</dbReference>
<evidence type="ECO:0000256" key="2">
    <source>
        <dbReference type="ARBA" id="ARBA00008283"/>
    </source>
</evidence>
<dbReference type="PANTHER" id="PTHR12749">
    <property type="entry name" value="EXCISION REPAIR CROSS-COMPLEMENTING 1 ERCC1"/>
    <property type="match status" value="1"/>
</dbReference>
<dbReference type="InterPro" id="IPR004579">
    <property type="entry name" value="ERCC1/RAD10/SWI10"/>
</dbReference>
<protein>
    <submittedName>
        <fullName evidence="9">Binding domain of DNA repair protein Ercc1-domain-containing protein</fullName>
    </submittedName>
</protein>